<dbReference type="InterPro" id="IPR022952">
    <property type="entry name" value="Archease_arc"/>
</dbReference>
<dbReference type="HAMAP" id="MF_01222">
    <property type="entry name" value="Archease_arch"/>
    <property type="match status" value="1"/>
</dbReference>
<dbReference type="NCBIfam" id="NF001617">
    <property type="entry name" value="PRK00407.1"/>
    <property type="match status" value="1"/>
</dbReference>
<feature type="domain" description="Archease" evidence="6">
    <location>
        <begin position="15"/>
        <end position="152"/>
    </location>
</feature>
<accession>F7XPZ9</accession>
<dbReference type="EMBL" id="CP002101">
    <property type="protein sequence ID" value="AEH61526.1"/>
    <property type="molecule type" value="Genomic_DNA"/>
</dbReference>
<evidence type="ECO:0000256" key="1">
    <source>
        <dbReference type="ARBA" id="ARBA00007963"/>
    </source>
</evidence>
<evidence type="ECO:0000313" key="7">
    <source>
        <dbReference type="EMBL" id="AEH61526.1"/>
    </source>
</evidence>
<dbReference type="GO" id="GO:0005509">
    <property type="term" value="F:calcium ion binding"/>
    <property type="evidence" value="ECO:0007669"/>
    <property type="project" value="UniProtKB-UniRule"/>
</dbReference>
<dbReference type="Pfam" id="PF01951">
    <property type="entry name" value="Archease"/>
    <property type="match status" value="1"/>
</dbReference>
<comment type="function">
    <text evidence="5">Activates the tRNA-splicing ligase complex by facilitating the enzymatic turnover of catalytic subunit RtcB. Acts by promoting the guanylylation of RtcB, a key intermediate step in tRNA ligation. Can also alter the NTP specificity of RtcB such that ATP, dGTP or ITP is used efficiently.</text>
</comment>
<dbReference type="HOGENOM" id="CLU_111362_3_0_2"/>
<dbReference type="GO" id="GO:0006388">
    <property type="term" value="P:tRNA splicing, via endonucleolytic cleavage and ligation"/>
    <property type="evidence" value="ECO:0007669"/>
    <property type="project" value="UniProtKB-UniRule"/>
</dbReference>
<keyword evidence="2 5" id="KW-0819">tRNA processing</keyword>
<evidence type="ECO:0000256" key="2">
    <source>
        <dbReference type="ARBA" id="ARBA00022694"/>
    </source>
</evidence>
<dbReference type="Proteomes" id="UP000006622">
    <property type="component" value="Chromosome"/>
</dbReference>
<dbReference type="InterPro" id="IPR002804">
    <property type="entry name" value="Archease"/>
</dbReference>
<proteinExistence type="inferred from homology"/>
<name>F7XPZ9_METZD</name>
<protein>
    <recommendedName>
        <fullName evidence="5">Protein archease</fullName>
    </recommendedName>
</protein>
<dbReference type="PANTHER" id="PTHR12682">
    <property type="entry name" value="ARCHEASE"/>
    <property type="match status" value="1"/>
</dbReference>
<feature type="binding site" evidence="5">
    <location>
        <position position="152"/>
    </location>
    <ligand>
        <name>Ca(2+)</name>
        <dbReference type="ChEBI" id="CHEBI:29108"/>
    </ligand>
</feature>
<keyword evidence="3 5" id="KW-0479">Metal-binding</keyword>
<organism evidence="7 8">
    <name type="scientific">Methanosalsum zhilinae (strain DSM 4017 / NBRC 107636 / OCM 62 / WeN5)</name>
    <name type="common">Methanohalophilus zhilinae</name>
    <dbReference type="NCBI Taxonomy" id="679901"/>
    <lineage>
        <taxon>Archaea</taxon>
        <taxon>Methanobacteriati</taxon>
        <taxon>Methanobacteriota</taxon>
        <taxon>Stenosarchaea group</taxon>
        <taxon>Methanomicrobia</taxon>
        <taxon>Methanosarcinales</taxon>
        <taxon>Methanosarcinaceae</taxon>
        <taxon>Methanosalsum</taxon>
    </lineage>
</organism>
<reference evidence="7" key="1">
    <citation type="submission" date="2010-07" db="EMBL/GenBank/DDBJ databases">
        <title>The complete genome of Methanosalsum zhilinae DSM 4017.</title>
        <authorList>
            <consortium name="US DOE Joint Genome Institute (JGI-PGF)"/>
            <person name="Lucas S."/>
            <person name="Copeland A."/>
            <person name="Lapidus A."/>
            <person name="Glavina del Rio T."/>
            <person name="Dalin E."/>
            <person name="Tice H."/>
            <person name="Bruce D."/>
            <person name="Goodwin L."/>
            <person name="Pitluck S."/>
            <person name="Kyrpides N."/>
            <person name="Mavromatis K."/>
            <person name="Ovchinnikova G."/>
            <person name="Daligault H."/>
            <person name="Detter J.C."/>
            <person name="Han C."/>
            <person name="Tapia R."/>
            <person name="Larimer F."/>
            <person name="Land M."/>
            <person name="Hauser L."/>
            <person name="Markowitz V."/>
            <person name="Cheng J.-F."/>
            <person name="Hugenholtz P."/>
            <person name="Woyke T."/>
            <person name="Wu D."/>
            <person name="Spring S."/>
            <person name="Schueler E."/>
            <person name="Brambilla E."/>
            <person name="Klenk H.-P."/>
            <person name="Eisen J.A."/>
        </authorList>
    </citation>
    <scope>NUCLEOTIDE SEQUENCE</scope>
    <source>
        <strain evidence="7">DSM 4017</strain>
    </source>
</reference>
<evidence type="ECO:0000256" key="5">
    <source>
        <dbReference type="HAMAP-Rule" id="MF_01222"/>
    </source>
</evidence>
<dbReference type="InterPro" id="IPR023572">
    <property type="entry name" value="Archease_dom"/>
</dbReference>
<dbReference type="Gene3D" id="3.55.10.10">
    <property type="entry name" value="Archease domain"/>
    <property type="match status" value="1"/>
</dbReference>
<evidence type="ECO:0000256" key="3">
    <source>
        <dbReference type="ARBA" id="ARBA00022723"/>
    </source>
</evidence>
<feature type="binding site" evidence="5">
    <location>
        <position position="23"/>
    </location>
    <ligand>
        <name>Ca(2+)</name>
        <dbReference type="ChEBI" id="CHEBI:29108"/>
    </ligand>
</feature>
<keyword evidence="8" id="KW-1185">Reference proteome</keyword>
<dbReference type="KEGG" id="mzh:Mzhil_1691"/>
<dbReference type="InterPro" id="IPR036820">
    <property type="entry name" value="Archease_dom_sf"/>
</dbReference>
<sequence>MECDYYMSVEEGKKFEFLEHTADAKFRAYGDTLEEAFENVSEAMMNVMIDTSVIEGVVTKYIELEAPDLENLVVDWLSEILFLFEVEEIVFGRFEVDGIDKRNNSYHIAGKAIGDPIDPSKHRFDTHAKAVTYNDLKVEEGEAGWMLQVTVDT</sequence>
<evidence type="ECO:0000256" key="4">
    <source>
        <dbReference type="ARBA" id="ARBA00022837"/>
    </source>
</evidence>
<evidence type="ECO:0000313" key="8">
    <source>
        <dbReference type="Proteomes" id="UP000006622"/>
    </source>
</evidence>
<evidence type="ECO:0000259" key="6">
    <source>
        <dbReference type="Pfam" id="PF01951"/>
    </source>
</evidence>
<dbReference type="PANTHER" id="PTHR12682:SF11">
    <property type="entry name" value="PROTEIN ARCHEASE"/>
    <property type="match status" value="1"/>
</dbReference>
<gene>
    <name evidence="7" type="ordered locus">Mzhil_1691</name>
</gene>
<dbReference type="SUPFAM" id="SSF69819">
    <property type="entry name" value="MTH1598-like"/>
    <property type="match status" value="1"/>
</dbReference>
<feature type="binding site" evidence="5">
    <location>
        <position position="153"/>
    </location>
    <ligand>
        <name>Ca(2+)</name>
        <dbReference type="ChEBI" id="CHEBI:29108"/>
    </ligand>
</feature>
<dbReference type="AlphaFoldDB" id="F7XPZ9"/>
<keyword evidence="4 5" id="KW-0106">Calcium</keyword>
<comment type="similarity">
    <text evidence="1 5">Belongs to the archease family.</text>
</comment>
<dbReference type="STRING" id="679901.Mzhil_1691"/>